<evidence type="ECO:0000313" key="3">
    <source>
        <dbReference type="Proteomes" id="UP000277580"/>
    </source>
</evidence>
<name>A0A3N4KT49_9PEZI</name>
<accession>A0A3N4KT49</accession>
<evidence type="ECO:0000256" key="1">
    <source>
        <dbReference type="SAM" id="SignalP"/>
    </source>
</evidence>
<dbReference type="InParanoid" id="A0A3N4KT49"/>
<dbReference type="EMBL" id="ML119128">
    <property type="protein sequence ID" value="RPB12472.1"/>
    <property type="molecule type" value="Genomic_DNA"/>
</dbReference>
<dbReference type="Proteomes" id="UP000277580">
    <property type="component" value="Unassembled WGS sequence"/>
</dbReference>
<keyword evidence="1" id="KW-0732">Signal</keyword>
<feature type="signal peptide" evidence="1">
    <location>
        <begin position="1"/>
        <end position="18"/>
    </location>
</feature>
<dbReference type="OrthoDB" id="5328060at2759"/>
<proteinExistence type="predicted"/>
<feature type="chain" id="PRO_5018319795" description="Hydrophobin" evidence="1">
    <location>
        <begin position="19"/>
        <end position="98"/>
    </location>
</feature>
<protein>
    <recommendedName>
        <fullName evidence="4">Hydrophobin</fullName>
    </recommendedName>
</protein>
<sequence>MQFSTIFSIATLVAAVAAAPSCNPPTQQNACAARTDGHNVAACCTTIHGKSEEVCQSIHSIEFSICAAVAGAATTVKCCNVSSGEQKGLVNIAAPLCL</sequence>
<evidence type="ECO:0000313" key="2">
    <source>
        <dbReference type="EMBL" id="RPB12472.1"/>
    </source>
</evidence>
<dbReference type="AlphaFoldDB" id="A0A3N4KT49"/>
<organism evidence="2 3">
    <name type="scientific">Morchella conica CCBAS932</name>
    <dbReference type="NCBI Taxonomy" id="1392247"/>
    <lineage>
        <taxon>Eukaryota</taxon>
        <taxon>Fungi</taxon>
        <taxon>Dikarya</taxon>
        <taxon>Ascomycota</taxon>
        <taxon>Pezizomycotina</taxon>
        <taxon>Pezizomycetes</taxon>
        <taxon>Pezizales</taxon>
        <taxon>Morchellaceae</taxon>
        <taxon>Morchella</taxon>
    </lineage>
</organism>
<keyword evidence="3" id="KW-1185">Reference proteome</keyword>
<evidence type="ECO:0008006" key="4">
    <source>
        <dbReference type="Google" id="ProtNLM"/>
    </source>
</evidence>
<gene>
    <name evidence="2" type="ORF">P167DRAFT_574165</name>
</gene>
<reference evidence="2 3" key="1">
    <citation type="journal article" date="2018" name="Nat. Ecol. Evol.">
        <title>Pezizomycetes genomes reveal the molecular basis of ectomycorrhizal truffle lifestyle.</title>
        <authorList>
            <person name="Murat C."/>
            <person name="Payen T."/>
            <person name="Noel B."/>
            <person name="Kuo A."/>
            <person name="Morin E."/>
            <person name="Chen J."/>
            <person name="Kohler A."/>
            <person name="Krizsan K."/>
            <person name="Balestrini R."/>
            <person name="Da Silva C."/>
            <person name="Montanini B."/>
            <person name="Hainaut M."/>
            <person name="Levati E."/>
            <person name="Barry K.W."/>
            <person name="Belfiori B."/>
            <person name="Cichocki N."/>
            <person name="Clum A."/>
            <person name="Dockter R.B."/>
            <person name="Fauchery L."/>
            <person name="Guy J."/>
            <person name="Iotti M."/>
            <person name="Le Tacon F."/>
            <person name="Lindquist E.A."/>
            <person name="Lipzen A."/>
            <person name="Malagnac F."/>
            <person name="Mello A."/>
            <person name="Molinier V."/>
            <person name="Miyauchi S."/>
            <person name="Poulain J."/>
            <person name="Riccioni C."/>
            <person name="Rubini A."/>
            <person name="Sitrit Y."/>
            <person name="Splivallo R."/>
            <person name="Traeger S."/>
            <person name="Wang M."/>
            <person name="Zifcakova L."/>
            <person name="Wipf D."/>
            <person name="Zambonelli A."/>
            <person name="Paolocci F."/>
            <person name="Nowrousian M."/>
            <person name="Ottonello S."/>
            <person name="Baldrian P."/>
            <person name="Spatafora J.W."/>
            <person name="Henrissat B."/>
            <person name="Nagy L.G."/>
            <person name="Aury J.M."/>
            <person name="Wincker P."/>
            <person name="Grigoriev I.V."/>
            <person name="Bonfante P."/>
            <person name="Martin F.M."/>
        </authorList>
    </citation>
    <scope>NUCLEOTIDE SEQUENCE [LARGE SCALE GENOMIC DNA]</scope>
    <source>
        <strain evidence="2 3">CCBAS932</strain>
    </source>
</reference>